<evidence type="ECO:0000313" key="2">
    <source>
        <dbReference type="Proteomes" id="UP000223025"/>
    </source>
</evidence>
<dbReference type="KEGG" id="vg:40088660"/>
<protein>
    <submittedName>
        <fullName evidence="1">Uncharacterized protein</fullName>
    </submittedName>
</protein>
<proteinExistence type="predicted"/>
<sequence>MFAIKIEKLWFKGVSPTVYVDKDKTDDLINNLEHIKRLRASLKKSRKKPLTLSHYDRRIKQLNDDIEEEKKRKKKVVDFSKPIHEFVEDVSEAKLFSTKKSAETVYKHLIKVYGKISKNIKIVDVTNL</sequence>
<dbReference type="EMBL" id="MF403008">
    <property type="protein sequence ID" value="AUZ95416.1"/>
    <property type="molecule type" value="Genomic_DNA"/>
</dbReference>
<dbReference type="Proteomes" id="UP000223025">
    <property type="component" value="Segment"/>
</dbReference>
<reference evidence="1 2" key="1">
    <citation type="submission" date="2017-06" db="EMBL/GenBank/DDBJ databases">
        <authorList>
            <person name="Kim H.J."/>
            <person name="Triplett B.A."/>
        </authorList>
    </citation>
    <scope>NUCLEOTIDE SEQUENCE [LARGE SCALE GENOMIC DNA]</scope>
</reference>
<keyword evidence="2" id="KW-1185">Reference proteome</keyword>
<dbReference type="RefSeq" id="YP_009612322.1">
    <property type="nucleotide sequence ID" value="NC_042013.1"/>
</dbReference>
<accession>A0A2L0V0X8</accession>
<organism evidence="1 2">
    <name type="scientific">Agrobacterium phage Atu_ph07</name>
    <dbReference type="NCBI Taxonomy" id="2024264"/>
    <lineage>
        <taxon>Viruses</taxon>
        <taxon>Duplodnaviria</taxon>
        <taxon>Heunggongvirae</taxon>
        <taxon>Uroviricota</taxon>
        <taxon>Caudoviricetes</taxon>
        <taxon>Polybotosvirus</taxon>
        <taxon>Polybotosvirus Atuph07</taxon>
    </lineage>
</organism>
<dbReference type="GeneID" id="40088660"/>
<name>A0A2L0V0X8_9CAUD</name>
<evidence type="ECO:0000313" key="1">
    <source>
        <dbReference type="EMBL" id="AUZ95416.1"/>
    </source>
</evidence>